<sequence length="164" mass="18057">MAATLRPYRDTDAEPTWQVFHAAVRVTAAADYTPEQVEAWSPDEVDLEAWGRRRAAAWTVVAVQGERVVGFSDLTDDGVLDMLFVHPDVGGQGVARLLVGAVLEEARRRGVSRVVTHASRTARPAFERLGFVVGRENVENWTRGVRVPNYDMAVVFAAKPGNRA</sequence>
<keyword evidence="2" id="KW-1185">Reference proteome</keyword>
<dbReference type="PROSITE" id="PS51186">
    <property type="entry name" value="GNAT"/>
    <property type="match status" value="1"/>
</dbReference>
<protein>
    <submittedName>
        <fullName evidence="1">Uncharacterized protein</fullName>
    </submittedName>
</protein>
<comment type="caution">
    <text evidence="1">The sequence shown here is derived from an EMBL/GenBank/DDBJ whole genome shotgun (WGS) entry which is preliminary data.</text>
</comment>
<dbReference type="InterPro" id="IPR000182">
    <property type="entry name" value="GNAT_dom"/>
</dbReference>
<dbReference type="GO" id="GO:0016747">
    <property type="term" value="F:acyltransferase activity, transferring groups other than amino-acyl groups"/>
    <property type="evidence" value="ECO:0007669"/>
    <property type="project" value="InterPro"/>
</dbReference>
<dbReference type="RefSeq" id="WP_068751820.1">
    <property type="nucleotide sequence ID" value="NZ_LR214441.1"/>
</dbReference>
<dbReference type="Gene3D" id="3.40.630.30">
    <property type="match status" value="1"/>
</dbReference>
<dbReference type="Proteomes" id="UP000093501">
    <property type="component" value="Unassembled WGS sequence"/>
</dbReference>
<evidence type="ECO:0000313" key="2">
    <source>
        <dbReference type="Proteomes" id="UP000093501"/>
    </source>
</evidence>
<dbReference type="PANTHER" id="PTHR43451">
    <property type="entry name" value="ACETYLTRANSFERASE (GNAT) FAMILY PROTEIN"/>
    <property type="match status" value="1"/>
</dbReference>
<dbReference type="InterPro" id="IPR052564">
    <property type="entry name" value="N-acetyltrans/Recomb-assoc"/>
</dbReference>
<proteinExistence type="predicted"/>
<dbReference type="Pfam" id="PF13673">
    <property type="entry name" value="Acetyltransf_10"/>
    <property type="match status" value="1"/>
</dbReference>
<dbReference type="EMBL" id="MBQD01000022">
    <property type="protein sequence ID" value="OCL33254.1"/>
    <property type="molecule type" value="Genomic_DNA"/>
</dbReference>
<dbReference type="AlphaFoldDB" id="A0A1C0AKR3"/>
<dbReference type="InterPro" id="IPR016181">
    <property type="entry name" value="Acyl_CoA_acyltransferase"/>
</dbReference>
<gene>
    <name evidence="1" type="ORF">BCR15_05315</name>
</gene>
<dbReference type="PANTHER" id="PTHR43451:SF1">
    <property type="entry name" value="ACETYLTRANSFERASE"/>
    <property type="match status" value="1"/>
</dbReference>
<name>A0A1C0AKR3_9ACTN</name>
<dbReference type="SUPFAM" id="SSF55729">
    <property type="entry name" value="Acyl-CoA N-acyltransferases (Nat)"/>
    <property type="match status" value="1"/>
</dbReference>
<accession>A0A1C0AKR3</accession>
<reference evidence="2" key="1">
    <citation type="submission" date="2016-07" db="EMBL/GenBank/DDBJ databases">
        <authorList>
            <person name="Florea S."/>
            <person name="Webb J.S."/>
            <person name="Jaromczyk J."/>
            <person name="Schardl C.L."/>
        </authorList>
    </citation>
    <scope>NUCLEOTIDE SEQUENCE [LARGE SCALE GENOMIC DNA]</scope>
    <source>
        <strain evidence="2">IPBSL-7</strain>
    </source>
</reference>
<dbReference type="CDD" id="cd04301">
    <property type="entry name" value="NAT_SF"/>
    <property type="match status" value="1"/>
</dbReference>
<organism evidence="1 2">
    <name type="scientific">Tessaracoccus lapidicaptus</name>
    <dbReference type="NCBI Taxonomy" id="1427523"/>
    <lineage>
        <taxon>Bacteria</taxon>
        <taxon>Bacillati</taxon>
        <taxon>Actinomycetota</taxon>
        <taxon>Actinomycetes</taxon>
        <taxon>Propionibacteriales</taxon>
        <taxon>Propionibacteriaceae</taxon>
        <taxon>Tessaracoccus</taxon>
    </lineage>
</organism>
<evidence type="ECO:0000313" key="1">
    <source>
        <dbReference type="EMBL" id="OCL33254.1"/>
    </source>
</evidence>